<sequence>MNPIHKQSITYKPMSHERGATLIIVMFMLILIALIGVMVFKNSTSDLRIATASQISTLLFQANSNAFAKVEKENHQNPGGSLEYYMTHPGDEWVDTEIIFCVGEDDTKIFDKGTIGIRKPSDDRIRTTGHCDANDPKISGGRIVTQMVYIQSKQDALEAFGGEVAGTSSNDLETPTGHNPASCKPFKGYAISLLPSYGNVSAGDINACLLKKADDIATCLNELGVPNNVQVQTYRIEPKSIKCL</sequence>
<dbReference type="EMBL" id="MXAN01000019">
    <property type="protein sequence ID" value="OPH38273.1"/>
    <property type="molecule type" value="Genomic_DNA"/>
</dbReference>
<reference evidence="3" key="1">
    <citation type="submission" date="2017-03" db="EMBL/GenBank/DDBJ databases">
        <title>Draft genome sequence of Moraxella equi CCUG 4950T type strain.</title>
        <authorList>
            <person name="Salva-Serra F."/>
            <person name="Engstrom-Jakobsson H."/>
            <person name="Thorell K."/>
            <person name="Jaen-Luchoro D."/>
            <person name="Gonzales-Siles L."/>
            <person name="Karlsson R."/>
            <person name="Yazdan S."/>
            <person name="Boulund F."/>
            <person name="Johnning A."/>
            <person name="Engstrand L."/>
            <person name="Kristiansson E."/>
            <person name="Moore E."/>
        </authorList>
    </citation>
    <scope>NUCLEOTIDE SEQUENCE [LARGE SCALE GENOMIC DNA]</scope>
    <source>
        <strain evidence="3">CCUG 4441</strain>
    </source>
</reference>
<evidence type="ECO:0000313" key="2">
    <source>
        <dbReference type="EMBL" id="OPH38273.1"/>
    </source>
</evidence>
<evidence type="ECO:0000256" key="1">
    <source>
        <dbReference type="SAM" id="Phobius"/>
    </source>
</evidence>
<protein>
    <recommendedName>
        <fullName evidence="4">Tfp pilus assembly protein PilX</fullName>
    </recommendedName>
</protein>
<keyword evidence="1" id="KW-1133">Transmembrane helix</keyword>
<name>A0A1V4H0B4_MORLA</name>
<evidence type="ECO:0000313" key="3">
    <source>
        <dbReference type="Proteomes" id="UP000191025"/>
    </source>
</evidence>
<dbReference type="RefSeq" id="WP_062498289.1">
    <property type="nucleotide sequence ID" value="NZ_MXAN01000019.1"/>
</dbReference>
<comment type="caution">
    <text evidence="2">The sequence shown here is derived from an EMBL/GenBank/DDBJ whole genome shotgun (WGS) entry which is preliminary data.</text>
</comment>
<organism evidence="2 3">
    <name type="scientific">Moraxella lacunata</name>
    <dbReference type="NCBI Taxonomy" id="477"/>
    <lineage>
        <taxon>Bacteria</taxon>
        <taxon>Pseudomonadati</taxon>
        <taxon>Pseudomonadota</taxon>
        <taxon>Gammaproteobacteria</taxon>
        <taxon>Moraxellales</taxon>
        <taxon>Moraxellaceae</taxon>
        <taxon>Moraxella</taxon>
    </lineage>
</organism>
<keyword evidence="1" id="KW-0812">Transmembrane</keyword>
<evidence type="ECO:0008006" key="4">
    <source>
        <dbReference type="Google" id="ProtNLM"/>
    </source>
</evidence>
<feature type="transmembrane region" description="Helical" evidence="1">
    <location>
        <begin position="20"/>
        <end position="40"/>
    </location>
</feature>
<keyword evidence="1" id="KW-0472">Membrane</keyword>
<gene>
    <name evidence="2" type="ORF">B5J94_03810</name>
</gene>
<accession>A0A1V4H0B4</accession>
<dbReference type="AlphaFoldDB" id="A0A1V4H0B4"/>
<dbReference type="Proteomes" id="UP000191025">
    <property type="component" value="Unassembled WGS sequence"/>
</dbReference>
<proteinExistence type="predicted"/>